<accession>A0ABS9SKG2</accession>
<keyword evidence="3" id="KW-1185">Reference proteome</keyword>
<comment type="caution">
    <text evidence="2">The sequence shown here is derived from an EMBL/GenBank/DDBJ whole genome shotgun (WGS) entry which is preliminary data.</text>
</comment>
<dbReference type="SUPFAM" id="SSF49464">
    <property type="entry name" value="Carboxypeptidase regulatory domain-like"/>
    <property type="match status" value="1"/>
</dbReference>
<sequence>MILRFALVSITILLFQVTMAQSFTIKGAVRDSVEGGPVKSASVQVFDSNNKLIFTDKTNDTGNFFIEVPNTKRPAFIILSSIGYQNKKIKVAFSDLTVYESGNILLLPSSYSLAAVVVEGKKAPVSFTVDRQVYKLSQYGNAANGTAVDAIRNLPSVNVNGQGEIFLGAHQVFWYF</sequence>
<dbReference type="RefSeq" id="WP_240830535.1">
    <property type="nucleotide sequence ID" value="NZ_JAKWBL010000002.1"/>
</dbReference>
<evidence type="ECO:0000313" key="2">
    <source>
        <dbReference type="EMBL" id="MCH5598867.1"/>
    </source>
</evidence>
<dbReference type="Gene3D" id="2.60.40.1120">
    <property type="entry name" value="Carboxypeptidase-like, regulatory domain"/>
    <property type="match status" value="1"/>
</dbReference>
<proteinExistence type="predicted"/>
<dbReference type="Proteomes" id="UP001202248">
    <property type="component" value="Unassembled WGS sequence"/>
</dbReference>
<keyword evidence="1" id="KW-0732">Signal</keyword>
<feature type="signal peptide" evidence="1">
    <location>
        <begin position="1"/>
        <end position="20"/>
    </location>
</feature>
<gene>
    <name evidence="2" type="ORF">MKP09_13595</name>
</gene>
<dbReference type="EMBL" id="JAKWBL010000002">
    <property type="protein sequence ID" value="MCH5598867.1"/>
    <property type="molecule type" value="Genomic_DNA"/>
</dbReference>
<organism evidence="2 3">
    <name type="scientific">Niabella ginsengisoli</name>
    <dbReference type="NCBI Taxonomy" id="522298"/>
    <lineage>
        <taxon>Bacteria</taxon>
        <taxon>Pseudomonadati</taxon>
        <taxon>Bacteroidota</taxon>
        <taxon>Chitinophagia</taxon>
        <taxon>Chitinophagales</taxon>
        <taxon>Chitinophagaceae</taxon>
        <taxon>Niabella</taxon>
    </lineage>
</organism>
<name>A0ABS9SKG2_9BACT</name>
<reference evidence="2 3" key="1">
    <citation type="submission" date="2022-02" db="EMBL/GenBank/DDBJ databases">
        <authorList>
            <person name="Min J."/>
        </authorList>
    </citation>
    <scope>NUCLEOTIDE SEQUENCE [LARGE SCALE GENOMIC DNA]</scope>
    <source>
        <strain evidence="2 3">GR10-1</strain>
    </source>
</reference>
<feature type="chain" id="PRO_5047489300" evidence="1">
    <location>
        <begin position="21"/>
        <end position="176"/>
    </location>
</feature>
<evidence type="ECO:0000256" key="1">
    <source>
        <dbReference type="SAM" id="SignalP"/>
    </source>
</evidence>
<evidence type="ECO:0000313" key="3">
    <source>
        <dbReference type="Proteomes" id="UP001202248"/>
    </source>
</evidence>
<protein>
    <submittedName>
        <fullName evidence="2">Carboxypeptidase-like regulatory domain-containing protein</fullName>
    </submittedName>
</protein>
<dbReference type="InterPro" id="IPR008969">
    <property type="entry name" value="CarboxyPept-like_regulatory"/>
</dbReference>